<keyword evidence="5" id="KW-1185">Reference proteome</keyword>
<organism evidence="4 5">
    <name type="scientific">Acidovorax soli</name>
    <dbReference type="NCBI Taxonomy" id="592050"/>
    <lineage>
        <taxon>Bacteria</taxon>
        <taxon>Pseudomonadati</taxon>
        <taxon>Pseudomonadota</taxon>
        <taxon>Betaproteobacteria</taxon>
        <taxon>Burkholderiales</taxon>
        <taxon>Comamonadaceae</taxon>
        <taxon>Acidovorax</taxon>
    </lineage>
</organism>
<feature type="transmembrane region" description="Helical" evidence="3">
    <location>
        <begin position="119"/>
        <end position="139"/>
    </location>
</feature>
<evidence type="ECO:0000313" key="4">
    <source>
        <dbReference type="EMBL" id="MBB6564020.1"/>
    </source>
</evidence>
<evidence type="ECO:0000256" key="1">
    <source>
        <dbReference type="SAM" id="Coils"/>
    </source>
</evidence>
<evidence type="ECO:0000256" key="2">
    <source>
        <dbReference type="SAM" id="MobiDB-lite"/>
    </source>
</evidence>
<dbReference type="EMBL" id="JACHLK010000027">
    <property type="protein sequence ID" value="MBB6564020.1"/>
    <property type="molecule type" value="Genomic_DNA"/>
</dbReference>
<dbReference type="SMART" id="SM00671">
    <property type="entry name" value="SEL1"/>
    <property type="match status" value="3"/>
</dbReference>
<keyword evidence="3" id="KW-0812">Transmembrane</keyword>
<dbReference type="PANTHER" id="PTHR43628">
    <property type="entry name" value="ACTIVATOR OF C KINASE PROTEIN 1-RELATED"/>
    <property type="match status" value="1"/>
</dbReference>
<keyword evidence="1" id="KW-0175">Coiled coil</keyword>
<feature type="coiled-coil region" evidence="1">
    <location>
        <begin position="86"/>
        <end position="118"/>
    </location>
</feature>
<feature type="region of interest" description="Disordered" evidence="2">
    <location>
        <begin position="163"/>
        <end position="193"/>
    </location>
</feature>
<dbReference type="InterPro" id="IPR006597">
    <property type="entry name" value="Sel1-like"/>
</dbReference>
<proteinExistence type="predicted"/>
<gene>
    <name evidence="4" type="ORF">HNP48_006746</name>
</gene>
<keyword evidence="3" id="KW-0472">Membrane</keyword>
<dbReference type="RefSeq" id="WP_184865599.1">
    <property type="nucleotide sequence ID" value="NZ_JACHLK010000027.1"/>
</dbReference>
<evidence type="ECO:0000256" key="3">
    <source>
        <dbReference type="SAM" id="Phobius"/>
    </source>
</evidence>
<protein>
    <submittedName>
        <fullName evidence="4">TPR repeat protein</fullName>
    </submittedName>
</protein>
<sequence length="366" mass="38981">MNTKAGPSSLSLSLEPIEKEGAAAAAPSAATGRVCARCKYTRQPGDTAPDWQCPSCHVAYDKVDPPKPPEPKAAEVPAPAPAPYVGKAARARAAAAEAAAAEAEAKKKAKARKKAQRELPVTWIALALAVAIGVGLVGWKHHADKVRAQERAAKAEADARAAEVAAQKAAQDQQARMKDLEKQARRSSEGPEAVKELQALAEKGDQRAMLVLGTTLRDGRGVPKDPEQAVQWLTKASNEGYALASVQLGYSYERGLGVTQQAEQAENLYQRAARQGDPAGLYSLGLLYSTGLDNVGRRPVAAHMLLDLAQRAHKEQQQDDTLVPPNRGAFWAAGTLRRLAPSMSIVEVAEAKRLADAWKPGQPFGF</sequence>
<dbReference type="Gene3D" id="1.25.40.10">
    <property type="entry name" value="Tetratricopeptide repeat domain"/>
    <property type="match status" value="1"/>
</dbReference>
<dbReference type="InterPro" id="IPR011990">
    <property type="entry name" value="TPR-like_helical_dom_sf"/>
</dbReference>
<dbReference type="Proteomes" id="UP000575083">
    <property type="component" value="Unassembled WGS sequence"/>
</dbReference>
<dbReference type="Pfam" id="PF08238">
    <property type="entry name" value="Sel1"/>
    <property type="match status" value="3"/>
</dbReference>
<dbReference type="AlphaFoldDB" id="A0A7X0PL94"/>
<feature type="compositionally biased region" description="Basic and acidic residues" evidence="2">
    <location>
        <begin position="175"/>
        <end position="193"/>
    </location>
</feature>
<dbReference type="PANTHER" id="PTHR43628:SF1">
    <property type="entry name" value="CHITIN SYNTHASE REGULATORY FACTOR 2-RELATED"/>
    <property type="match status" value="1"/>
</dbReference>
<name>A0A7X0PL94_9BURK</name>
<dbReference type="SUPFAM" id="SSF81901">
    <property type="entry name" value="HCP-like"/>
    <property type="match status" value="1"/>
</dbReference>
<accession>A0A7X0PL94</accession>
<feature type="compositionally biased region" description="Low complexity" evidence="2">
    <location>
        <begin position="163"/>
        <end position="174"/>
    </location>
</feature>
<dbReference type="InterPro" id="IPR052945">
    <property type="entry name" value="Mitotic_Regulator"/>
</dbReference>
<comment type="caution">
    <text evidence="4">The sequence shown here is derived from an EMBL/GenBank/DDBJ whole genome shotgun (WGS) entry which is preliminary data.</text>
</comment>
<reference evidence="4 5" key="1">
    <citation type="submission" date="2020-08" db="EMBL/GenBank/DDBJ databases">
        <title>Functional genomics of gut bacteria from endangered species of beetles.</title>
        <authorList>
            <person name="Carlos-Shanley C."/>
        </authorList>
    </citation>
    <scope>NUCLEOTIDE SEQUENCE [LARGE SCALE GENOMIC DNA]</scope>
    <source>
        <strain evidence="4 5">S00198</strain>
    </source>
</reference>
<keyword evidence="3" id="KW-1133">Transmembrane helix</keyword>
<evidence type="ECO:0000313" key="5">
    <source>
        <dbReference type="Proteomes" id="UP000575083"/>
    </source>
</evidence>